<feature type="compositionally biased region" description="Pro residues" evidence="2">
    <location>
        <begin position="193"/>
        <end position="204"/>
    </location>
</feature>
<dbReference type="GO" id="GO:0001881">
    <property type="term" value="P:receptor recycling"/>
    <property type="evidence" value="ECO:0007669"/>
    <property type="project" value="TreeGrafter"/>
</dbReference>
<name>A0AA35SWY1_GEOBA</name>
<dbReference type="GO" id="GO:0042147">
    <property type="term" value="P:retrograde transport, endosome to Golgi"/>
    <property type="evidence" value="ECO:0007669"/>
    <property type="project" value="TreeGrafter"/>
</dbReference>
<evidence type="ECO:0000313" key="5">
    <source>
        <dbReference type="Proteomes" id="UP001174909"/>
    </source>
</evidence>
<feature type="compositionally biased region" description="Pro residues" evidence="2">
    <location>
        <begin position="1"/>
        <end position="24"/>
    </location>
</feature>
<feature type="region of interest" description="Disordered" evidence="2">
    <location>
        <begin position="178"/>
        <end position="283"/>
    </location>
</feature>
<reference evidence="4" key="1">
    <citation type="submission" date="2023-03" db="EMBL/GenBank/DDBJ databases">
        <authorList>
            <person name="Steffen K."/>
            <person name="Cardenas P."/>
        </authorList>
    </citation>
    <scope>NUCLEOTIDE SEQUENCE</scope>
</reference>
<feature type="compositionally biased region" description="Basic and acidic residues" evidence="2">
    <location>
        <begin position="358"/>
        <end position="370"/>
    </location>
</feature>
<dbReference type="AlphaFoldDB" id="A0AA35SWY1"/>
<feature type="compositionally biased region" description="Low complexity" evidence="2">
    <location>
        <begin position="572"/>
        <end position="589"/>
    </location>
</feature>
<feature type="compositionally biased region" description="Basic and acidic residues" evidence="2">
    <location>
        <begin position="454"/>
        <end position="473"/>
    </location>
</feature>
<feature type="region of interest" description="Disordered" evidence="2">
    <location>
        <begin position="541"/>
        <end position="638"/>
    </location>
</feature>
<dbReference type="PANTHER" id="PTHR22902:SF27">
    <property type="entry name" value="PLECKSTRIN HOMOLOGY DOMAIN-CONTAINING FAMILY A MEMBER 3"/>
    <property type="match status" value="1"/>
</dbReference>
<feature type="region of interest" description="Disordered" evidence="2">
    <location>
        <begin position="112"/>
        <end position="137"/>
    </location>
</feature>
<keyword evidence="5" id="KW-1185">Reference proteome</keyword>
<sequence>MPYIPPPRPPPAPRPPVFRPPPGPSIHQQQMRIHQQQQQQSRQQQQIRQFHQTQQQFLSNQHRMQLDRNRQQQVQIQQQVQRQQQENFRRQQQLQQDNLHRQQQLHQDQLRRQQQFHQDQARRQQQLQQNHQEQLRRQQQLLRGLQTNSESTGSSVFISPAFTFDISGLPQVQVTAQGPEGVNLDGTVVNTGPLPPDPSAPPAPNSDLQGDGFYPPPYYAAPPLAQSLPPQPGPEAQPLPPKLAVSLPPQQLNGGPHFRESSPPFSPQPAPPKLPRQQNKNEIVLRDGTVITIRSKDEYLFVGPKDQQMVVNCLPLFTPRPQNQQGAGDSATTSGTENENGGKTEMEEKSDVQSSMHELMHEPRKQERRQTKAMRRFVLKKATSAENLLNTASASPKISDKKKRYSEAEDILDANTRNGVKVQRSMWTHFNSSPLANSQVVHPDSVLATTSTELTKEGNTEVEKGWEVMRKEESEEVNTGGAGNQDEGRGNVQQSFSDGGSDGEESKEMRVSYIDNPEQVQTLKRSSGSVSFIGRASFLLRVSTSPPPPSVEEDMTEEEGEGREEEGEEEASAAPVVDSAPVMQVVGSVEGEREREGVEMAGSEGRGNTDGAVEKIPPRGDEAGEKNDETESDGDIPKRKLDADKAELGSHPQEAAGGVSEKASLVHATLATPTAPPQASPDLVPLTSNTVPLTSVPTVQAVQQLTASPLPLAPMTFEPEFIERSGWLMKLSHRRGVFGDKWQKRYFVLHGSWLYYFKKYGDSIPRGAIRLHPRAWVKPIAQGTARQSDAVAKTPPNAIISVVRCFGVHRPDNFASSLSNLLSQDGVAEVFRSQTISVSNSDSCSRTFYMIAPSNEERSAWVDAIQNNIQAHALSESALETSCKELRNMLRAVQSFPPSSDLSPLLSLLHTRTRELFRRHSSRKEQ</sequence>
<dbReference type="InterPro" id="IPR045188">
    <property type="entry name" value="Boi1/Boi2-like"/>
</dbReference>
<protein>
    <submittedName>
        <fullName evidence="4">Reticulocyte-binding protein 2 homolog a</fullName>
    </submittedName>
</protein>
<feature type="domain" description="PH" evidence="3">
    <location>
        <begin position="721"/>
        <end position="870"/>
    </location>
</feature>
<dbReference type="InterPro" id="IPR001849">
    <property type="entry name" value="PH_domain"/>
</dbReference>
<feature type="compositionally biased region" description="Pro residues" evidence="2">
    <location>
        <begin position="264"/>
        <end position="274"/>
    </location>
</feature>
<dbReference type="Gene3D" id="2.30.29.30">
    <property type="entry name" value="Pleckstrin-homology domain (PH domain)/Phosphotyrosine-binding domain (PTB)"/>
    <property type="match status" value="1"/>
</dbReference>
<feature type="region of interest" description="Disordered" evidence="2">
    <location>
        <begin position="320"/>
        <end position="371"/>
    </location>
</feature>
<feature type="compositionally biased region" description="Polar residues" evidence="2">
    <location>
        <begin position="320"/>
        <end position="339"/>
    </location>
</feature>
<dbReference type="GO" id="GO:0005829">
    <property type="term" value="C:cytosol"/>
    <property type="evidence" value="ECO:0007669"/>
    <property type="project" value="GOC"/>
</dbReference>
<feature type="compositionally biased region" description="Acidic residues" evidence="2">
    <location>
        <begin position="551"/>
        <end position="571"/>
    </location>
</feature>
<feature type="region of interest" description="Disordered" evidence="2">
    <location>
        <begin position="87"/>
        <end position="106"/>
    </location>
</feature>
<dbReference type="SUPFAM" id="SSF50729">
    <property type="entry name" value="PH domain-like"/>
    <property type="match status" value="1"/>
</dbReference>
<accession>A0AA35SWY1</accession>
<gene>
    <name evidence="4" type="ORF">GBAR_LOCUS20806</name>
</gene>
<evidence type="ECO:0000256" key="1">
    <source>
        <dbReference type="ARBA" id="ARBA00022553"/>
    </source>
</evidence>
<dbReference type="GO" id="GO:0005802">
    <property type="term" value="C:trans-Golgi network"/>
    <property type="evidence" value="ECO:0007669"/>
    <property type="project" value="TreeGrafter"/>
</dbReference>
<dbReference type="GO" id="GO:0005769">
    <property type="term" value="C:early endosome"/>
    <property type="evidence" value="ECO:0007669"/>
    <property type="project" value="TreeGrafter"/>
</dbReference>
<feature type="compositionally biased region" description="Basic and acidic residues" evidence="2">
    <location>
        <begin position="340"/>
        <end position="351"/>
    </location>
</feature>
<keyword evidence="1" id="KW-0597">Phosphoprotein</keyword>
<dbReference type="PANTHER" id="PTHR22902">
    <property type="entry name" value="SESQUIPEDALIAN"/>
    <property type="match status" value="1"/>
</dbReference>
<organism evidence="4 5">
    <name type="scientific">Geodia barretti</name>
    <name type="common">Barrett's horny sponge</name>
    <dbReference type="NCBI Taxonomy" id="519541"/>
    <lineage>
        <taxon>Eukaryota</taxon>
        <taxon>Metazoa</taxon>
        <taxon>Porifera</taxon>
        <taxon>Demospongiae</taxon>
        <taxon>Heteroscleromorpha</taxon>
        <taxon>Tetractinellida</taxon>
        <taxon>Astrophorina</taxon>
        <taxon>Geodiidae</taxon>
        <taxon>Geodia</taxon>
    </lineage>
</organism>
<feature type="compositionally biased region" description="Pro residues" evidence="2">
    <location>
        <begin position="229"/>
        <end position="241"/>
    </location>
</feature>
<dbReference type="SMART" id="SM00233">
    <property type="entry name" value="PH"/>
    <property type="match status" value="1"/>
</dbReference>
<dbReference type="EMBL" id="CASHTH010002914">
    <property type="protein sequence ID" value="CAI8037199.1"/>
    <property type="molecule type" value="Genomic_DNA"/>
</dbReference>
<evidence type="ECO:0000259" key="3">
    <source>
        <dbReference type="PROSITE" id="PS50003"/>
    </source>
</evidence>
<feature type="compositionally biased region" description="Low complexity" evidence="2">
    <location>
        <begin position="26"/>
        <end position="53"/>
    </location>
</feature>
<dbReference type="GO" id="GO:0055037">
    <property type="term" value="C:recycling endosome"/>
    <property type="evidence" value="ECO:0007669"/>
    <property type="project" value="TreeGrafter"/>
</dbReference>
<comment type="caution">
    <text evidence="4">The sequence shown here is derived from an EMBL/GenBank/DDBJ whole genome shotgun (WGS) entry which is preliminary data.</text>
</comment>
<feature type="compositionally biased region" description="Basic and acidic residues" evidence="2">
    <location>
        <begin position="612"/>
        <end position="638"/>
    </location>
</feature>
<dbReference type="Pfam" id="PF00169">
    <property type="entry name" value="PH"/>
    <property type="match status" value="1"/>
</dbReference>
<feature type="region of interest" description="Disordered" evidence="2">
    <location>
        <begin position="1"/>
        <end position="53"/>
    </location>
</feature>
<dbReference type="Proteomes" id="UP001174909">
    <property type="component" value="Unassembled WGS sequence"/>
</dbReference>
<evidence type="ECO:0000313" key="4">
    <source>
        <dbReference type="EMBL" id="CAI8037199.1"/>
    </source>
</evidence>
<proteinExistence type="predicted"/>
<evidence type="ECO:0000256" key="2">
    <source>
        <dbReference type="SAM" id="MobiDB-lite"/>
    </source>
</evidence>
<dbReference type="InterPro" id="IPR011993">
    <property type="entry name" value="PH-like_dom_sf"/>
</dbReference>
<feature type="region of interest" description="Disordered" evidence="2">
    <location>
        <begin position="452"/>
        <end position="510"/>
    </location>
</feature>
<dbReference type="PROSITE" id="PS50003">
    <property type="entry name" value="PH_DOMAIN"/>
    <property type="match status" value="1"/>
</dbReference>
<dbReference type="GO" id="GO:0007032">
    <property type="term" value="P:endosome organization"/>
    <property type="evidence" value="ECO:0007669"/>
    <property type="project" value="TreeGrafter"/>
</dbReference>